<feature type="transmembrane region" description="Helical" evidence="1">
    <location>
        <begin position="7"/>
        <end position="28"/>
    </location>
</feature>
<keyword evidence="1" id="KW-1133">Transmembrane helix</keyword>
<dbReference type="InterPro" id="IPR001460">
    <property type="entry name" value="PCN-bd_Tpept"/>
</dbReference>
<dbReference type="SUPFAM" id="SSF56601">
    <property type="entry name" value="beta-lactamase/transpeptidase-like"/>
    <property type="match status" value="1"/>
</dbReference>
<dbReference type="GO" id="GO:0071555">
    <property type="term" value="P:cell wall organization"/>
    <property type="evidence" value="ECO:0007669"/>
    <property type="project" value="TreeGrafter"/>
</dbReference>
<dbReference type="Gene3D" id="3.40.710.10">
    <property type="entry name" value="DD-peptidase/beta-lactamase superfamily"/>
    <property type="match status" value="1"/>
</dbReference>
<evidence type="ECO:0000259" key="2">
    <source>
        <dbReference type="Pfam" id="PF00905"/>
    </source>
</evidence>
<dbReference type="GO" id="GO:0008658">
    <property type="term" value="F:penicillin binding"/>
    <property type="evidence" value="ECO:0007669"/>
    <property type="project" value="InterPro"/>
</dbReference>
<accession>A0A9W4E4N9</accession>
<keyword evidence="1" id="KW-0472">Membrane</keyword>
<dbReference type="GO" id="GO:0071972">
    <property type="term" value="F:peptidoglycan L,D-transpeptidase activity"/>
    <property type="evidence" value="ECO:0007669"/>
    <property type="project" value="TreeGrafter"/>
</dbReference>
<dbReference type="AlphaFoldDB" id="A0A9W4E4N9"/>
<evidence type="ECO:0000313" key="4">
    <source>
        <dbReference type="Proteomes" id="UP001152519"/>
    </source>
</evidence>
<dbReference type="Pfam" id="PF00905">
    <property type="entry name" value="Transpeptidase"/>
    <property type="match status" value="1"/>
</dbReference>
<sequence>MPVARGVKAGIIGAVFIGMVGVAGYGAYNIYSGLDGKSTGTKPAATADRDEPLTAKDVNNTATDFLAAWSAGDDTKAAALTDSVETAKAALADYRQKTSVSKVAATLDPSDGATGSTATAGPTGAIVSFTVKATISYQGIAPKIWSYVSTLTVGRNTVGDPAVKWAPAVLEPDLKDGLSLVTGLATSPDLDLVDRHGKTMTAAQYPGLTDVFTDLRKRYADADLGGTPGIETYVTNAGGELLKTLYVVKPGKNAKLKTTLDAGIQAAAEKAVQKHAQSGVTALDTHDGTVLAMAANPPGGTNYALSLQPPGSTFKIVTATALMTAPVTKDTPRLTPGSVSQCVDGYAALGGKPYHNVTPDKQNATLAWDFSRSCNTGFIRLSKYLAPDSLTKVGEKYFGLVGDSRPWYTGTGTTDGSIPGGTGDELTSEMIGQGRVLMNTLNMASVAATVRGGRFHQPSILDDTKLIENRQTWNATPLPPQVRQNLMSMMRQTADSGTAAGLLNGVNCPCGAKTGSAEESSDGVPTGWFTAYSDDVAAAAMVMQGDHGNKSAGPIVGDVLRAAP</sequence>
<dbReference type="PANTHER" id="PTHR30627">
    <property type="entry name" value="PEPTIDOGLYCAN D,D-TRANSPEPTIDASE"/>
    <property type="match status" value="1"/>
</dbReference>
<dbReference type="PANTHER" id="PTHR30627:SF24">
    <property type="entry name" value="PENICILLIN-BINDING PROTEIN 4B"/>
    <property type="match status" value="1"/>
</dbReference>
<organism evidence="3 4">
    <name type="scientific">Actinacidiphila cocklensis</name>
    <dbReference type="NCBI Taxonomy" id="887465"/>
    <lineage>
        <taxon>Bacteria</taxon>
        <taxon>Bacillati</taxon>
        <taxon>Actinomycetota</taxon>
        <taxon>Actinomycetes</taxon>
        <taxon>Kitasatosporales</taxon>
        <taxon>Streptomycetaceae</taxon>
        <taxon>Actinacidiphila</taxon>
    </lineage>
</organism>
<dbReference type="GO" id="GO:0005886">
    <property type="term" value="C:plasma membrane"/>
    <property type="evidence" value="ECO:0007669"/>
    <property type="project" value="TreeGrafter"/>
</dbReference>
<keyword evidence="1" id="KW-0812">Transmembrane</keyword>
<dbReference type="EMBL" id="CAJSLV010000125">
    <property type="protein sequence ID" value="CAG6399352.1"/>
    <property type="molecule type" value="Genomic_DNA"/>
</dbReference>
<name>A0A9W4E4N9_9ACTN</name>
<protein>
    <submittedName>
        <fullName evidence="3">NTF2-like N-terminal transpeptidase domain-containing protein</fullName>
    </submittedName>
</protein>
<reference evidence="3" key="1">
    <citation type="submission" date="2021-05" db="EMBL/GenBank/DDBJ databases">
        <authorList>
            <person name="Arsene-Ploetze F."/>
        </authorList>
    </citation>
    <scope>NUCLEOTIDE SEQUENCE</scope>
    <source>
        <strain evidence="3">DSM 42138</strain>
    </source>
</reference>
<evidence type="ECO:0000313" key="3">
    <source>
        <dbReference type="EMBL" id="CAG6399352.1"/>
    </source>
</evidence>
<proteinExistence type="predicted"/>
<feature type="domain" description="Penicillin-binding protein transpeptidase" evidence="2">
    <location>
        <begin position="280"/>
        <end position="560"/>
    </location>
</feature>
<dbReference type="InterPro" id="IPR012338">
    <property type="entry name" value="Beta-lactam/transpept-like"/>
</dbReference>
<dbReference type="InterPro" id="IPR050515">
    <property type="entry name" value="Beta-lactam/transpept"/>
</dbReference>
<comment type="caution">
    <text evidence="3">The sequence shown here is derived from an EMBL/GenBank/DDBJ whole genome shotgun (WGS) entry which is preliminary data.</text>
</comment>
<dbReference type="RefSeq" id="WP_251502056.1">
    <property type="nucleotide sequence ID" value="NZ_CAJSLV010000125.1"/>
</dbReference>
<evidence type="ECO:0000256" key="1">
    <source>
        <dbReference type="SAM" id="Phobius"/>
    </source>
</evidence>
<gene>
    <name evidence="3" type="ORF">SCOCK_90109</name>
</gene>
<keyword evidence="4" id="KW-1185">Reference proteome</keyword>
<dbReference type="Proteomes" id="UP001152519">
    <property type="component" value="Unassembled WGS sequence"/>
</dbReference>